<dbReference type="Gene3D" id="1.10.8.10">
    <property type="entry name" value="DNA helicase RuvA subunit, C-terminal domain"/>
    <property type="match status" value="1"/>
</dbReference>
<dbReference type="InterPro" id="IPR029063">
    <property type="entry name" value="SAM-dependent_MTases_sf"/>
</dbReference>
<comment type="function">
    <text evidence="1">Methylates the class 1 translation termination release factors RF1/PrfA and RF2/PrfB on the glutamine residue of the universally conserved GGQ motif.</text>
</comment>
<proteinExistence type="inferred from homology"/>
<dbReference type="InterPro" id="IPR007848">
    <property type="entry name" value="Small_mtfrase_dom"/>
</dbReference>
<dbReference type="PANTHER" id="PTHR18895:SF74">
    <property type="entry name" value="MTRF1L RELEASE FACTOR GLUTAMINE METHYLTRANSFERASE"/>
    <property type="match status" value="1"/>
</dbReference>
<dbReference type="SUPFAM" id="SSF53335">
    <property type="entry name" value="S-adenosyl-L-methionine-dependent methyltransferases"/>
    <property type="match status" value="1"/>
</dbReference>
<dbReference type="PANTHER" id="PTHR18895">
    <property type="entry name" value="HEMK METHYLTRANSFERASE"/>
    <property type="match status" value="1"/>
</dbReference>
<dbReference type="STRING" id="656024.FsymDg_3855"/>
<protein>
    <recommendedName>
        <fullName evidence="1">Release factor glutamine methyltransferase</fullName>
        <shortName evidence="1">RF MTase</shortName>
        <ecNumber evidence="1">2.1.1.297</ecNumber>
    </recommendedName>
    <alternativeName>
        <fullName evidence="1">N5-glutamine methyltransferase PrmC</fullName>
    </alternativeName>
    <alternativeName>
        <fullName evidence="1">Protein-(glutamine-N5) MTase PrmC</fullName>
    </alternativeName>
    <alternativeName>
        <fullName evidence="1">Protein-glutamine N-methyltransferase PrmC</fullName>
    </alternativeName>
</protein>
<evidence type="ECO:0000256" key="2">
    <source>
        <dbReference type="SAM" id="MobiDB-lite"/>
    </source>
</evidence>
<dbReference type="InterPro" id="IPR002052">
    <property type="entry name" value="DNA_methylase_N6_adenine_CS"/>
</dbReference>
<dbReference type="RefSeq" id="WP_013875011.1">
    <property type="nucleotide sequence ID" value="NC_015656.1"/>
</dbReference>
<feature type="compositionally biased region" description="Low complexity" evidence="2">
    <location>
        <begin position="18"/>
        <end position="35"/>
    </location>
</feature>
<accession>F8AVP6</accession>
<dbReference type="KEGG" id="fsy:FsymDg_3855"/>
<reference evidence="5 6" key="1">
    <citation type="submission" date="2011-05" db="EMBL/GenBank/DDBJ databases">
        <title>Complete sequence of chromosome of Frankia symbiont of Datisca glomerata.</title>
        <authorList>
            <consortium name="US DOE Joint Genome Institute"/>
            <person name="Lucas S."/>
            <person name="Han J."/>
            <person name="Lapidus A."/>
            <person name="Cheng J.-F."/>
            <person name="Goodwin L."/>
            <person name="Pitluck S."/>
            <person name="Peters L."/>
            <person name="Mikhailova N."/>
            <person name="Chertkov O."/>
            <person name="Teshima H."/>
            <person name="Han C."/>
            <person name="Tapia R."/>
            <person name="Land M."/>
            <person name="Hauser L."/>
            <person name="Kyrpides N."/>
            <person name="Ivanova N."/>
            <person name="Pagani I."/>
            <person name="Berry A."/>
            <person name="Pawlowski K."/>
            <person name="Persson T."/>
            <person name="Vanden Heuvel B."/>
            <person name="Benson D."/>
            <person name="Woyke T."/>
        </authorList>
    </citation>
    <scope>NUCLEOTIDE SEQUENCE [LARGE SCALE GENOMIC DNA]</scope>
    <source>
        <strain evidence="6">4085684</strain>
    </source>
</reference>
<comment type="similarity">
    <text evidence="1">Belongs to the protein N5-glutamine methyltransferase family. PrmC subfamily.</text>
</comment>
<organism evidence="5 6">
    <name type="scientific">Candidatus Protofrankia datiscae</name>
    <dbReference type="NCBI Taxonomy" id="2716812"/>
    <lineage>
        <taxon>Bacteria</taxon>
        <taxon>Bacillati</taxon>
        <taxon>Actinomycetota</taxon>
        <taxon>Actinomycetes</taxon>
        <taxon>Frankiales</taxon>
        <taxon>Frankiaceae</taxon>
        <taxon>Protofrankia</taxon>
    </lineage>
</organism>
<dbReference type="GO" id="GO:0003676">
    <property type="term" value="F:nucleic acid binding"/>
    <property type="evidence" value="ECO:0007669"/>
    <property type="project" value="InterPro"/>
</dbReference>
<dbReference type="HAMAP" id="MF_02126">
    <property type="entry name" value="RF_methyltr_PrmC"/>
    <property type="match status" value="1"/>
</dbReference>
<keyword evidence="1 5" id="KW-0808">Transferase</keyword>
<dbReference type="InterPro" id="IPR019874">
    <property type="entry name" value="RF_methyltr_PrmC"/>
</dbReference>
<feature type="binding site" evidence="1">
    <location>
        <begin position="261"/>
        <end position="264"/>
    </location>
    <ligand>
        <name>substrate</name>
    </ligand>
</feature>
<dbReference type="InterPro" id="IPR040758">
    <property type="entry name" value="PrmC_N"/>
</dbReference>
<dbReference type="HOGENOM" id="CLU_018398_4_0_11"/>
<dbReference type="EMBL" id="CP002801">
    <property type="protein sequence ID" value="AEH11132.1"/>
    <property type="molecule type" value="Genomic_DNA"/>
</dbReference>
<comment type="caution">
    <text evidence="1">Lacks conserved residue(s) required for the propagation of feature annotation.</text>
</comment>
<dbReference type="CDD" id="cd02440">
    <property type="entry name" value="AdoMet_MTases"/>
    <property type="match status" value="1"/>
</dbReference>
<keyword evidence="1 5" id="KW-0489">Methyltransferase</keyword>
<dbReference type="Pfam" id="PF05175">
    <property type="entry name" value="MTS"/>
    <property type="match status" value="1"/>
</dbReference>
<dbReference type="EC" id="2.1.1.297" evidence="1"/>
<keyword evidence="1" id="KW-0949">S-adenosyl-L-methionine</keyword>
<dbReference type="Pfam" id="PF17827">
    <property type="entry name" value="PrmC_N"/>
    <property type="match status" value="1"/>
</dbReference>
<evidence type="ECO:0000313" key="6">
    <source>
        <dbReference type="Proteomes" id="UP000001549"/>
    </source>
</evidence>
<evidence type="ECO:0000259" key="3">
    <source>
        <dbReference type="Pfam" id="PF05175"/>
    </source>
</evidence>
<feature type="region of interest" description="Disordered" evidence="2">
    <location>
        <begin position="354"/>
        <end position="375"/>
    </location>
</feature>
<gene>
    <name evidence="1" type="primary">prmC</name>
    <name evidence="5" type="ordered locus">FsymDg_3855</name>
</gene>
<dbReference type="GO" id="GO:0032259">
    <property type="term" value="P:methylation"/>
    <property type="evidence" value="ECO:0007669"/>
    <property type="project" value="UniProtKB-KW"/>
</dbReference>
<dbReference type="eggNOG" id="COG2890">
    <property type="taxonomic scope" value="Bacteria"/>
</dbReference>
<feature type="region of interest" description="Disordered" evidence="2">
    <location>
        <begin position="1"/>
        <end position="52"/>
    </location>
</feature>
<dbReference type="AlphaFoldDB" id="F8AVP6"/>
<comment type="catalytic activity">
    <reaction evidence="1">
        <text>L-glutaminyl-[peptide chain release factor] + S-adenosyl-L-methionine = N(5)-methyl-L-glutaminyl-[peptide chain release factor] + S-adenosyl-L-homocysteine + H(+)</text>
        <dbReference type="Rhea" id="RHEA:42896"/>
        <dbReference type="Rhea" id="RHEA-COMP:10271"/>
        <dbReference type="Rhea" id="RHEA-COMP:10272"/>
        <dbReference type="ChEBI" id="CHEBI:15378"/>
        <dbReference type="ChEBI" id="CHEBI:30011"/>
        <dbReference type="ChEBI" id="CHEBI:57856"/>
        <dbReference type="ChEBI" id="CHEBI:59789"/>
        <dbReference type="ChEBI" id="CHEBI:61891"/>
        <dbReference type="EC" id="2.1.1.297"/>
    </reaction>
</comment>
<dbReference type="InterPro" id="IPR050320">
    <property type="entry name" value="N5-glutamine_MTase"/>
</dbReference>
<evidence type="ECO:0000259" key="4">
    <source>
        <dbReference type="Pfam" id="PF17827"/>
    </source>
</evidence>
<dbReference type="PROSITE" id="PS00092">
    <property type="entry name" value="N6_MTASE"/>
    <property type="match status" value="1"/>
</dbReference>
<evidence type="ECO:0000313" key="5">
    <source>
        <dbReference type="EMBL" id="AEH11132.1"/>
    </source>
</evidence>
<sequence length="375" mass="38747">MTSAAAGPDRAGARVRTPSAHSQHAPHSQHSQHAPRTPHAPGWRPGAEPGPDLRAEIDAAAAVLSAAGVASPRADAEQLAAHATGEPRWRLALAGAMTPAERELLHGLVARRAARVPLQHLVGTVGFRYLTLTVGPGVFVPRPETETVVGWAIDTVRAAGWDRPVCVDLCTGSGAIALALADELPGARVYAVDSDPDALLWAKRNVVLTGRAITVHHADVGIDLSGGAASRHGGTPGAAGVMAATEVLADLLGRVDLVVSNPPYLCDDERGTLEPEVGDHDPPAALWGGPDGLAGVRAVAAVAADLLRDGGRLVIEHADRHGSAAPALLRTHGRWDDVHDHQDLTGRDRFVTATCRPRGGPGPARGAAGTAGEER</sequence>
<dbReference type="Gene3D" id="3.40.50.150">
    <property type="entry name" value="Vaccinia Virus protein VP39"/>
    <property type="match status" value="1"/>
</dbReference>
<feature type="domain" description="Release factor glutamine methyltransferase N-terminal" evidence="4">
    <location>
        <begin position="59"/>
        <end position="123"/>
    </location>
</feature>
<dbReference type="GO" id="GO:0102559">
    <property type="term" value="F:peptide chain release factor N(5)-glutamine methyltransferase activity"/>
    <property type="evidence" value="ECO:0007669"/>
    <property type="project" value="UniProtKB-EC"/>
</dbReference>
<feature type="domain" description="Methyltransferase small" evidence="3">
    <location>
        <begin position="166"/>
        <end position="220"/>
    </location>
</feature>
<keyword evidence="6" id="KW-1185">Reference proteome</keyword>
<name>F8AVP6_9ACTN</name>
<dbReference type="Proteomes" id="UP000001549">
    <property type="component" value="Chromosome"/>
</dbReference>
<dbReference type="NCBIfam" id="TIGR03534">
    <property type="entry name" value="RF_mod_PrmC"/>
    <property type="match status" value="1"/>
</dbReference>
<feature type="binding site" evidence="1">
    <location>
        <position position="193"/>
    </location>
    <ligand>
        <name>S-adenosyl-L-methionine</name>
        <dbReference type="ChEBI" id="CHEBI:59789"/>
    </ligand>
</feature>
<feature type="binding site" evidence="1">
    <location>
        <position position="261"/>
    </location>
    <ligand>
        <name>S-adenosyl-L-methionine</name>
        <dbReference type="ChEBI" id="CHEBI:59789"/>
    </ligand>
</feature>
<evidence type="ECO:0000256" key="1">
    <source>
        <dbReference type="HAMAP-Rule" id="MF_02126"/>
    </source>
</evidence>